<feature type="transmembrane region" description="Helical" evidence="8">
    <location>
        <begin position="105"/>
        <end position="125"/>
    </location>
</feature>
<proteinExistence type="inferred from homology"/>
<dbReference type="EMBL" id="JAIMFO010000004">
    <property type="protein sequence ID" value="MBY4797195.1"/>
    <property type="molecule type" value="Genomic_DNA"/>
</dbReference>
<dbReference type="Gene3D" id="1.10.3470.10">
    <property type="entry name" value="ABC transporter involved in vitamin B12 uptake, BtuC"/>
    <property type="match status" value="1"/>
</dbReference>
<dbReference type="PANTHER" id="PTHR30472:SF25">
    <property type="entry name" value="ABC TRANSPORTER PERMEASE PROTEIN MJ0876-RELATED"/>
    <property type="match status" value="1"/>
</dbReference>
<feature type="transmembrane region" description="Helical" evidence="8">
    <location>
        <begin position="24"/>
        <end position="48"/>
    </location>
</feature>
<reference evidence="9 10" key="1">
    <citation type="submission" date="2021-08" db="EMBL/GenBank/DDBJ databases">
        <title>Collinsella faecalis sp. nov. isolated from swine faeces.</title>
        <authorList>
            <person name="Oh B.S."/>
            <person name="Lee J.H."/>
        </authorList>
    </citation>
    <scope>NUCLEOTIDE SEQUENCE [LARGE SCALE GENOMIC DNA]</scope>
    <source>
        <strain evidence="9 10">AGMB00827</strain>
    </source>
</reference>
<evidence type="ECO:0000256" key="7">
    <source>
        <dbReference type="ARBA" id="ARBA00023136"/>
    </source>
</evidence>
<sequence>MTVKSDQRSEYLSEYNRFIQRKRLALILAAGATIVVALVAVSAGSLNIPIPEVVQAFLGSGNPIYQTAVLNIRLPRVLAAILIGAILAASGSVMQCVLQNPLASASTLGVSQGAAFGAAVGLVVFGGGMVNSDSAATAISINNPYIVTTCAFIFGSLSTAVIIVLSQFRKDLGPTGLVLAGVALSSLFGGGLTLLQYFADETKISSIVFWTFGNLGSAGWIEIGILVVVLAVALIYYLANRWNYNAMEGGVDTAKSLGVNSWAVMLTSLAICSLSAAVAVSFVGIISFVGLIAPHIMRRFVGSDFRYLLPASAIAGSLLLVLADTFGRLVIAPVILPIGAITSFLGAPMFLFLLLRGLKSHV</sequence>
<keyword evidence="4" id="KW-1003">Cell membrane</keyword>
<accession>A0ABS7MLD0</accession>
<comment type="similarity">
    <text evidence="2">Belongs to the binding-protein-dependent transport system permease family. FecCD subfamily.</text>
</comment>
<evidence type="ECO:0000256" key="5">
    <source>
        <dbReference type="ARBA" id="ARBA00022692"/>
    </source>
</evidence>
<dbReference type="PANTHER" id="PTHR30472">
    <property type="entry name" value="FERRIC ENTEROBACTIN TRANSPORT SYSTEM PERMEASE PROTEIN"/>
    <property type="match status" value="1"/>
</dbReference>
<organism evidence="9 10">
    <name type="scientific">Collinsella ureilytica</name>
    <dbReference type="NCBI Taxonomy" id="2869515"/>
    <lineage>
        <taxon>Bacteria</taxon>
        <taxon>Bacillati</taxon>
        <taxon>Actinomycetota</taxon>
        <taxon>Coriobacteriia</taxon>
        <taxon>Coriobacteriales</taxon>
        <taxon>Coriobacteriaceae</taxon>
        <taxon>Collinsella</taxon>
    </lineage>
</organism>
<keyword evidence="10" id="KW-1185">Reference proteome</keyword>
<dbReference type="CDD" id="cd06550">
    <property type="entry name" value="TM_ABC_iron-siderophores_like"/>
    <property type="match status" value="1"/>
</dbReference>
<keyword evidence="5 8" id="KW-0812">Transmembrane</keyword>
<keyword evidence="3" id="KW-0813">Transport</keyword>
<feature type="transmembrane region" description="Helical" evidence="8">
    <location>
        <begin position="145"/>
        <end position="165"/>
    </location>
</feature>
<feature type="transmembrane region" description="Helical" evidence="8">
    <location>
        <begin position="260"/>
        <end position="293"/>
    </location>
</feature>
<keyword evidence="6 8" id="KW-1133">Transmembrane helix</keyword>
<gene>
    <name evidence="9" type="ORF">K6V98_02290</name>
</gene>
<feature type="transmembrane region" description="Helical" evidence="8">
    <location>
        <begin position="305"/>
        <end position="323"/>
    </location>
</feature>
<dbReference type="InterPro" id="IPR000522">
    <property type="entry name" value="ABC_transptr_permease_BtuC"/>
</dbReference>
<feature type="transmembrane region" description="Helical" evidence="8">
    <location>
        <begin position="77"/>
        <end position="98"/>
    </location>
</feature>
<dbReference type="RefSeq" id="WP_222198930.1">
    <property type="nucleotide sequence ID" value="NZ_JAIMFO010000004.1"/>
</dbReference>
<dbReference type="Proteomes" id="UP000700908">
    <property type="component" value="Unassembled WGS sequence"/>
</dbReference>
<feature type="transmembrane region" description="Helical" evidence="8">
    <location>
        <begin position="219"/>
        <end position="239"/>
    </location>
</feature>
<evidence type="ECO:0000256" key="3">
    <source>
        <dbReference type="ARBA" id="ARBA00022448"/>
    </source>
</evidence>
<evidence type="ECO:0000313" key="10">
    <source>
        <dbReference type="Proteomes" id="UP000700908"/>
    </source>
</evidence>
<keyword evidence="7 8" id="KW-0472">Membrane</keyword>
<feature type="transmembrane region" description="Helical" evidence="8">
    <location>
        <begin position="177"/>
        <end position="199"/>
    </location>
</feature>
<name>A0ABS7MLD0_9ACTN</name>
<dbReference type="Pfam" id="PF01032">
    <property type="entry name" value="FecCD"/>
    <property type="match status" value="1"/>
</dbReference>
<evidence type="ECO:0000256" key="4">
    <source>
        <dbReference type="ARBA" id="ARBA00022475"/>
    </source>
</evidence>
<evidence type="ECO:0000256" key="6">
    <source>
        <dbReference type="ARBA" id="ARBA00022989"/>
    </source>
</evidence>
<dbReference type="SUPFAM" id="SSF81345">
    <property type="entry name" value="ABC transporter involved in vitamin B12 uptake, BtuC"/>
    <property type="match status" value="1"/>
</dbReference>
<comment type="subcellular location">
    <subcellularLocation>
        <location evidence="1">Cell membrane</location>
        <topology evidence="1">Multi-pass membrane protein</topology>
    </subcellularLocation>
</comment>
<evidence type="ECO:0000256" key="2">
    <source>
        <dbReference type="ARBA" id="ARBA00007935"/>
    </source>
</evidence>
<evidence type="ECO:0000256" key="1">
    <source>
        <dbReference type="ARBA" id="ARBA00004651"/>
    </source>
</evidence>
<evidence type="ECO:0000313" key="9">
    <source>
        <dbReference type="EMBL" id="MBY4797195.1"/>
    </source>
</evidence>
<feature type="transmembrane region" description="Helical" evidence="8">
    <location>
        <begin position="330"/>
        <end position="355"/>
    </location>
</feature>
<evidence type="ECO:0000256" key="8">
    <source>
        <dbReference type="SAM" id="Phobius"/>
    </source>
</evidence>
<dbReference type="InterPro" id="IPR037294">
    <property type="entry name" value="ABC_BtuC-like"/>
</dbReference>
<protein>
    <submittedName>
        <fullName evidence="9">Iron ABC transporter permease</fullName>
    </submittedName>
</protein>
<comment type="caution">
    <text evidence="9">The sequence shown here is derived from an EMBL/GenBank/DDBJ whole genome shotgun (WGS) entry which is preliminary data.</text>
</comment>